<keyword evidence="2" id="KW-0812">Transmembrane</keyword>
<name>A0AAD7VXT1_9TELE</name>
<protein>
    <submittedName>
        <fullName evidence="3">Uncharacterized protein</fullName>
    </submittedName>
</protein>
<evidence type="ECO:0000256" key="2">
    <source>
        <dbReference type="SAM" id="Phobius"/>
    </source>
</evidence>
<organism evidence="3 4">
    <name type="scientific">Aldrovandia affinis</name>
    <dbReference type="NCBI Taxonomy" id="143900"/>
    <lineage>
        <taxon>Eukaryota</taxon>
        <taxon>Metazoa</taxon>
        <taxon>Chordata</taxon>
        <taxon>Craniata</taxon>
        <taxon>Vertebrata</taxon>
        <taxon>Euteleostomi</taxon>
        <taxon>Actinopterygii</taxon>
        <taxon>Neopterygii</taxon>
        <taxon>Teleostei</taxon>
        <taxon>Notacanthiformes</taxon>
        <taxon>Halosauridae</taxon>
        <taxon>Aldrovandia</taxon>
    </lineage>
</organism>
<comment type="caution">
    <text evidence="3">The sequence shown here is derived from an EMBL/GenBank/DDBJ whole genome shotgun (WGS) entry which is preliminary data.</text>
</comment>
<keyword evidence="2" id="KW-0472">Membrane</keyword>
<evidence type="ECO:0000256" key="1">
    <source>
        <dbReference type="SAM" id="Coils"/>
    </source>
</evidence>
<gene>
    <name evidence="3" type="ORF">AAFF_G00427860</name>
</gene>
<feature type="transmembrane region" description="Helical" evidence="2">
    <location>
        <begin position="154"/>
        <end position="174"/>
    </location>
</feature>
<feature type="coiled-coil region" evidence="1">
    <location>
        <begin position="185"/>
        <end position="233"/>
    </location>
</feature>
<keyword evidence="1" id="KW-0175">Coiled coil</keyword>
<dbReference type="AlphaFoldDB" id="A0AAD7VXT1"/>
<dbReference type="SUPFAM" id="SSF57997">
    <property type="entry name" value="Tropomyosin"/>
    <property type="match status" value="1"/>
</dbReference>
<feature type="coiled-coil region" evidence="1">
    <location>
        <begin position="73"/>
        <end position="149"/>
    </location>
</feature>
<keyword evidence="2" id="KW-1133">Transmembrane helix</keyword>
<proteinExistence type="predicted"/>
<accession>A0AAD7VXT1</accession>
<sequence length="245" mass="27672">MAVENYRQITEVFADGIVAPLTDGLCAILSVTDIINKINSTSVQAPDRKKILDLIATANCKTEQATKASHENVEKLNGDMLKLIVSKKDLEDQMKSKEEVLQQKERQIDSLEMKNKVLTRDLKEAKSQLEEAIAKQAQAQADYDRADEAASVTLALMLIPIAGTIAGGISYVWCRSQRCQVEKRRNEWEKLAAGHEEDISDCKEKLSTLKRERKNISKEISKMKQDLIRLDEKQREKKSLLKMGL</sequence>
<keyword evidence="4" id="KW-1185">Reference proteome</keyword>
<reference evidence="3" key="1">
    <citation type="journal article" date="2023" name="Science">
        <title>Genome structures resolve the early diversification of teleost fishes.</title>
        <authorList>
            <person name="Parey E."/>
            <person name="Louis A."/>
            <person name="Montfort J."/>
            <person name="Bouchez O."/>
            <person name="Roques C."/>
            <person name="Iampietro C."/>
            <person name="Lluch J."/>
            <person name="Castinel A."/>
            <person name="Donnadieu C."/>
            <person name="Desvignes T."/>
            <person name="Floi Bucao C."/>
            <person name="Jouanno E."/>
            <person name="Wen M."/>
            <person name="Mejri S."/>
            <person name="Dirks R."/>
            <person name="Jansen H."/>
            <person name="Henkel C."/>
            <person name="Chen W.J."/>
            <person name="Zahm M."/>
            <person name="Cabau C."/>
            <person name="Klopp C."/>
            <person name="Thompson A.W."/>
            <person name="Robinson-Rechavi M."/>
            <person name="Braasch I."/>
            <person name="Lecointre G."/>
            <person name="Bobe J."/>
            <person name="Postlethwait J.H."/>
            <person name="Berthelot C."/>
            <person name="Roest Crollius H."/>
            <person name="Guiguen Y."/>
        </authorList>
    </citation>
    <scope>NUCLEOTIDE SEQUENCE</scope>
    <source>
        <strain evidence="3">NC1722</strain>
    </source>
</reference>
<evidence type="ECO:0000313" key="3">
    <source>
        <dbReference type="EMBL" id="KAJ8361756.1"/>
    </source>
</evidence>
<dbReference type="EMBL" id="JAINUG010000901">
    <property type="protein sequence ID" value="KAJ8361756.1"/>
    <property type="molecule type" value="Genomic_DNA"/>
</dbReference>
<dbReference type="Proteomes" id="UP001221898">
    <property type="component" value="Unassembled WGS sequence"/>
</dbReference>
<evidence type="ECO:0000313" key="4">
    <source>
        <dbReference type="Proteomes" id="UP001221898"/>
    </source>
</evidence>